<evidence type="ECO:0000313" key="2">
    <source>
        <dbReference type="Proteomes" id="UP000712600"/>
    </source>
</evidence>
<comment type="caution">
    <text evidence="1">The sequence shown here is derived from an EMBL/GenBank/DDBJ whole genome shotgun (WGS) entry which is preliminary data.</text>
</comment>
<organism evidence="1 2">
    <name type="scientific">Brassica cretica</name>
    <name type="common">Mustard</name>
    <dbReference type="NCBI Taxonomy" id="69181"/>
    <lineage>
        <taxon>Eukaryota</taxon>
        <taxon>Viridiplantae</taxon>
        <taxon>Streptophyta</taxon>
        <taxon>Embryophyta</taxon>
        <taxon>Tracheophyta</taxon>
        <taxon>Spermatophyta</taxon>
        <taxon>Magnoliopsida</taxon>
        <taxon>eudicotyledons</taxon>
        <taxon>Gunneridae</taxon>
        <taxon>Pentapetalae</taxon>
        <taxon>rosids</taxon>
        <taxon>malvids</taxon>
        <taxon>Brassicales</taxon>
        <taxon>Brassicaceae</taxon>
        <taxon>Brassiceae</taxon>
        <taxon>Brassica</taxon>
    </lineage>
</organism>
<accession>A0A8S9REI0</accession>
<dbReference type="Proteomes" id="UP000712600">
    <property type="component" value="Unassembled WGS sequence"/>
</dbReference>
<reference evidence="1" key="1">
    <citation type="submission" date="2019-12" db="EMBL/GenBank/DDBJ databases">
        <title>Genome sequencing and annotation of Brassica cretica.</title>
        <authorList>
            <person name="Studholme D.J."/>
            <person name="Sarris P."/>
        </authorList>
    </citation>
    <scope>NUCLEOTIDE SEQUENCE</scope>
    <source>
        <strain evidence="1">PFS-109/04</strain>
        <tissue evidence="1">Leaf</tissue>
    </source>
</reference>
<dbReference type="AlphaFoldDB" id="A0A8S9REI0"/>
<evidence type="ECO:0000313" key="1">
    <source>
        <dbReference type="EMBL" id="KAF3571105.1"/>
    </source>
</evidence>
<name>A0A8S9REI0_BRACR</name>
<protein>
    <submittedName>
        <fullName evidence="1">Uncharacterized protein</fullName>
    </submittedName>
</protein>
<gene>
    <name evidence="1" type="ORF">F2Q69_00061897</name>
</gene>
<dbReference type="EMBL" id="QGKX02000095">
    <property type="protein sequence ID" value="KAF3571105.1"/>
    <property type="molecule type" value="Genomic_DNA"/>
</dbReference>
<sequence>MMLNGSGSLCCWLSGDVLRRLESRRGLDGRAWWGVGVLGLASSFRSVEEQSDEVWWFHCSVSSFVRPLFLSPDKLGLVCLRSAFVVLVCCCVVADVAAIARVLLLLGGIVSVDWVCKVVWRWYQSFGTALRGSQNYQDVVSYYIKGIITIWQCSVSVKLRPQIISL</sequence>
<proteinExistence type="predicted"/>